<evidence type="ECO:0000256" key="2">
    <source>
        <dbReference type="ARBA" id="ARBA00022475"/>
    </source>
</evidence>
<evidence type="ECO:0000256" key="3">
    <source>
        <dbReference type="ARBA" id="ARBA00022692"/>
    </source>
</evidence>
<keyword evidence="5 6" id="KW-0472">Membrane</keyword>
<organism evidence="7 8">
    <name type="scientific">Methylophilales bacterium MBRS-H7</name>
    <dbReference type="NCBI Taxonomy" id="1623450"/>
    <lineage>
        <taxon>Bacteria</taxon>
        <taxon>Pseudomonadati</taxon>
        <taxon>Pseudomonadota</taxon>
        <taxon>Betaproteobacteria</taxon>
        <taxon>Nitrosomonadales</taxon>
        <taxon>OM43 clade</taxon>
    </lineage>
</organism>
<keyword evidence="2" id="KW-1003">Cell membrane</keyword>
<evidence type="ECO:0000256" key="4">
    <source>
        <dbReference type="ARBA" id="ARBA00022989"/>
    </source>
</evidence>
<dbReference type="EMBL" id="CP011002">
    <property type="protein sequence ID" value="AKO65434.1"/>
    <property type="molecule type" value="Genomic_DNA"/>
</dbReference>
<gene>
    <name evidence="7" type="ORF">VI33_01340</name>
</gene>
<protein>
    <submittedName>
        <fullName evidence="7">Disulfide bond formation protein DsbB</fullName>
    </submittedName>
</protein>
<reference evidence="7 8" key="1">
    <citation type="submission" date="2015-03" db="EMBL/GenBank/DDBJ databases">
        <title>Comparative analysis of the OM43 clade including a novel species from Red Sea uncovers genomic and metabolic diversity among marine methylotrophs.</title>
        <authorList>
            <person name="Jimenez-Infante F."/>
            <person name="Ngugi D.K."/>
            <person name="Vinu M."/>
            <person name="Alam I."/>
            <person name="Kamau A."/>
            <person name="Blom J."/>
            <person name="Bajic V.B."/>
            <person name="Stingl U."/>
        </authorList>
    </citation>
    <scope>NUCLEOTIDE SEQUENCE [LARGE SCALE GENOMIC DNA]</scope>
    <source>
        <strain evidence="7 8">MBRSH7</strain>
    </source>
</reference>
<evidence type="ECO:0000256" key="1">
    <source>
        <dbReference type="ARBA" id="ARBA00004651"/>
    </source>
</evidence>
<dbReference type="InterPro" id="IPR023380">
    <property type="entry name" value="DsbB-like_sf"/>
</dbReference>
<keyword evidence="8" id="KW-1185">Reference proteome</keyword>
<dbReference type="Pfam" id="PF02600">
    <property type="entry name" value="DsbB"/>
    <property type="match status" value="1"/>
</dbReference>
<evidence type="ECO:0000313" key="7">
    <source>
        <dbReference type="EMBL" id="AKO65434.1"/>
    </source>
</evidence>
<keyword evidence="3 6" id="KW-0812">Transmembrane</keyword>
<name>A0A0H4IY17_9PROT</name>
<dbReference type="InterPro" id="IPR050183">
    <property type="entry name" value="DsbB"/>
</dbReference>
<sequence length="158" mass="18241">MKNFTQHIKLVSGVTALLLVVFSVAIQHLYQLEPCPLCITQRVIFLISGLVFLFFAFKPLNKVIELITLLSINIVGIVFAIRHVLIQKKIIEIPSECGIDLEYMFDNFPLQQVFELVFRGTGDCSEIDWTLLYLTIPEWSAIWFLIFAILSIFNFRKN</sequence>
<dbReference type="GO" id="GO:0006457">
    <property type="term" value="P:protein folding"/>
    <property type="evidence" value="ECO:0007669"/>
    <property type="project" value="InterPro"/>
</dbReference>
<accession>A0A0H4IY17</accession>
<evidence type="ECO:0000313" key="8">
    <source>
        <dbReference type="Proteomes" id="UP000066549"/>
    </source>
</evidence>
<dbReference type="Proteomes" id="UP000066549">
    <property type="component" value="Chromosome"/>
</dbReference>
<feature type="transmembrane region" description="Helical" evidence="6">
    <location>
        <begin position="39"/>
        <end position="57"/>
    </location>
</feature>
<dbReference type="PANTHER" id="PTHR36570:SF3">
    <property type="entry name" value="DISULFIDE BOND FORMATION PROTEIN B"/>
    <property type="match status" value="1"/>
</dbReference>
<dbReference type="AlphaFoldDB" id="A0A0H4IY17"/>
<dbReference type="Gene3D" id="1.20.1550.10">
    <property type="entry name" value="DsbB-like"/>
    <property type="match status" value="1"/>
</dbReference>
<evidence type="ECO:0000256" key="6">
    <source>
        <dbReference type="SAM" id="Phobius"/>
    </source>
</evidence>
<feature type="transmembrane region" description="Helical" evidence="6">
    <location>
        <begin position="64"/>
        <end position="85"/>
    </location>
</feature>
<dbReference type="GO" id="GO:0005886">
    <property type="term" value="C:plasma membrane"/>
    <property type="evidence" value="ECO:0007669"/>
    <property type="project" value="UniProtKB-SubCell"/>
</dbReference>
<keyword evidence="4 6" id="KW-1133">Transmembrane helix</keyword>
<comment type="subcellular location">
    <subcellularLocation>
        <location evidence="1">Cell membrane</location>
        <topology evidence="1">Multi-pass membrane protein</topology>
    </subcellularLocation>
</comment>
<proteinExistence type="predicted"/>
<dbReference type="InterPro" id="IPR003752">
    <property type="entry name" value="DiS_bond_form_DsbB/BdbC"/>
</dbReference>
<evidence type="ECO:0000256" key="5">
    <source>
        <dbReference type="ARBA" id="ARBA00023136"/>
    </source>
</evidence>
<feature type="transmembrane region" description="Helical" evidence="6">
    <location>
        <begin position="139"/>
        <end position="155"/>
    </location>
</feature>
<dbReference type="SUPFAM" id="SSF158442">
    <property type="entry name" value="DsbB-like"/>
    <property type="match status" value="1"/>
</dbReference>
<dbReference type="GO" id="GO:0015035">
    <property type="term" value="F:protein-disulfide reductase activity"/>
    <property type="evidence" value="ECO:0007669"/>
    <property type="project" value="InterPro"/>
</dbReference>
<dbReference type="PANTHER" id="PTHR36570">
    <property type="entry name" value="DISULFIDE BOND FORMATION PROTEIN B"/>
    <property type="match status" value="1"/>
</dbReference>
<dbReference type="OrthoDB" id="3711263at2"/>